<dbReference type="Proteomes" id="UP001330749">
    <property type="component" value="Unassembled WGS sequence"/>
</dbReference>
<comment type="catalytic activity">
    <reaction evidence="3">
        <text>Cleavage of hydrophobic, N-terminal signal or leader sequences from secreted and periplasmic proteins.</text>
        <dbReference type="EC" id="3.4.21.89"/>
    </reaction>
</comment>
<dbReference type="Gene3D" id="2.10.109.10">
    <property type="entry name" value="Umud Fragment, subunit A"/>
    <property type="match status" value="1"/>
</dbReference>
<evidence type="ECO:0000259" key="4">
    <source>
        <dbReference type="Pfam" id="PF10502"/>
    </source>
</evidence>
<proteinExistence type="inferred from homology"/>
<keyword evidence="2 3" id="KW-0378">Hydrolase</keyword>
<keyword evidence="3" id="KW-0645">Protease</keyword>
<evidence type="ECO:0000256" key="3">
    <source>
        <dbReference type="RuleBase" id="RU362042"/>
    </source>
</evidence>
<dbReference type="PROSITE" id="PS00761">
    <property type="entry name" value="SPASE_I_3"/>
    <property type="match status" value="1"/>
</dbReference>
<dbReference type="InterPro" id="IPR000223">
    <property type="entry name" value="Pept_S26A_signal_pept_1"/>
</dbReference>
<protein>
    <recommendedName>
        <fullName evidence="3">Signal peptidase I</fullName>
        <ecNumber evidence="3">3.4.21.89</ecNumber>
    </recommendedName>
</protein>
<gene>
    <name evidence="5" type="primary">lepB</name>
    <name evidence="5" type="ORF">P4447_18975</name>
</gene>
<organism evidence="5 6">
    <name type="scientific">Bacillus xiapuensis</name>
    <dbReference type="NCBI Taxonomy" id="2014075"/>
    <lineage>
        <taxon>Bacteria</taxon>
        <taxon>Bacillati</taxon>
        <taxon>Bacillota</taxon>
        <taxon>Bacilli</taxon>
        <taxon>Bacillales</taxon>
        <taxon>Bacillaceae</taxon>
        <taxon>Bacillus</taxon>
    </lineage>
</organism>
<comment type="subcellular location">
    <subcellularLocation>
        <location evidence="1">Cell membrane</location>
        <topology evidence="1">Single-pass type II membrane protein</topology>
    </subcellularLocation>
    <subcellularLocation>
        <location evidence="3">Membrane</location>
        <topology evidence="3">Single-pass type II membrane protein</topology>
    </subcellularLocation>
</comment>
<dbReference type="Pfam" id="PF10502">
    <property type="entry name" value="Peptidase_S26"/>
    <property type="match status" value="1"/>
</dbReference>
<dbReference type="RefSeq" id="WP_327969646.1">
    <property type="nucleotide sequence ID" value="NZ_JARMQG010000376.1"/>
</dbReference>
<evidence type="ECO:0000313" key="6">
    <source>
        <dbReference type="Proteomes" id="UP001330749"/>
    </source>
</evidence>
<sequence>MDQEQAKLILQDIIKIKSINPPGNETLVAKKLKSLQTAVGKDVVPAGHLFVMGDNRRISRDSRHIGAISMKKVIGTAKIVFYPVKEIKIIGK</sequence>
<dbReference type="CDD" id="cd06530">
    <property type="entry name" value="S26_SPase_I"/>
    <property type="match status" value="1"/>
</dbReference>
<comment type="caution">
    <text evidence="5">The sequence shown here is derived from an EMBL/GenBank/DDBJ whole genome shotgun (WGS) entry which is preliminary data.</text>
</comment>
<reference evidence="5 6" key="1">
    <citation type="submission" date="2023-03" db="EMBL/GenBank/DDBJ databases">
        <title>Bacillus Genome Sequencing.</title>
        <authorList>
            <person name="Dunlap C."/>
        </authorList>
    </citation>
    <scope>NUCLEOTIDE SEQUENCE [LARGE SCALE GENOMIC DNA]</scope>
    <source>
        <strain evidence="5 6">B-14544</strain>
    </source>
</reference>
<dbReference type="InterPro" id="IPR036286">
    <property type="entry name" value="LexA/Signal_pep-like_sf"/>
</dbReference>
<evidence type="ECO:0000256" key="1">
    <source>
        <dbReference type="ARBA" id="ARBA00004401"/>
    </source>
</evidence>
<dbReference type="SUPFAM" id="SSF51306">
    <property type="entry name" value="LexA/Signal peptidase"/>
    <property type="match status" value="1"/>
</dbReference>
<feature type="domain" description="Peptidase S26" evidence="4">
    <location>
        <begin position="28"/>
        <end position="82"/>
    </location>
</feature>
<dbReference type="InterPro" id="IPR019533">
    <property type="entry name" value="Peptidase_S26"/>
</dbReference>
<dbReference type="NCBIfam" id="TIGR02227">
    <property type="entry name" value="sigpep_I_bact"/>
    <property type="match status" value="1"/>
</dbReference>
<evidence type="ECO:0000256" key="2">
    <source>
        <dbReference type="ARBA" id="ARBA00022801"/>
    </source>
</evidence>
<accession>A0ABU6NEM9</accession>
<evidence type="ECO:0000313" key="5">
    <source>
        <dbReference type="EMBL" id="MED3564503.1"/>
    </source>
</evidence>
<keyword evidence="6" id="KW-1185">Reference proteome</keyword>
<dbReference type="EC" id="3.4.21.89" evidence="3"/>
<name>A0ABU6NEM9_9BACI</name>
<dbReference type="EMBL" id="JARMQG010000376">
    <property type="protein sequence ID" value="MED3564503.1"/>
    <property type="molecule type" value="Genomic_DNA"/>
</dbReference>
<dbReference type="InterPro" id="IPR019758">
    <property type="entry name" value="Pept_S26A_signal_pept_1_CS"/>
</dbReference>
<dbReference type="GO" id="GO:0009003">
    <property type="term" value="F:signal peptidase activity"/>
    <property type="evidence" value="ECO:0007669"/>
    <property type="project" value="UniProtKB-EC"/>
</dbReference>
<comment type="similarity">
    <text evidence="3">Belongs to the peptidase S26 family.</text>
</comment>